<dbReference type="EMBL" id="JBBJBU010000002">
    <property type="protein sequence ID" value="KAK7206620.1"/>
    <property type="molecule type" value="Genomic_DNA"/>
</dbReference>
<dbReference type="InterPro" id="IPR002734">
    <property type="entry name" value="RibDG_C"/>
</dbReference>
<keyword evidence="7" id="KW-0521">NADP</keyword>
<evidence type="ECO:0000256" key="5">
    <source>
        <dbReference type="ARBA" id="ARBA00015035"/>
    </source>
</evidence>
<dbReference type="PANTHER" id="PTHR38011">
    <property type="entry name" value="DIHYDROFOLATE REDUCTASE FAMILY PROTEIN (AFU_ORTHOLOGUE AFUA_8G06820)"/>
    <property type="match status" value="1"/>
</dbReference>
<dbReference type="InterPro" id="IPR050765">
    <property type="entry name" value="Riboflavin_Biosynth_HTPR"/>
</dbReference>
<evidence type="ECO:0000256" key="9">
    <source>
        <dbReference type="ARBA" id="ARBA00030073"/>
    </source>
</evidence>
<sequence>MSLPPLPPSACAFLDPYLPSNTSSSELFITLTYAASLDSRISLGPGIRTALSGPESKTMTHYLRAHHDAILVGAGTFAADDPGLNCRYPPASLSGADRSQSALDCSPLPLILDQSFRTNISLESKVLQNATQGIGKFPVVLVSTSRYAECADKIQALEKLGVRVVPIRGLTSLTPRGESWELIRRTFVDDLRIKSVMIEGGAQVINDLLAASTSGTSSEALVKTVIVTIAPVLLGEKGVQVSPAQAMDELSNVRWEPFGRDVVMAASFGSSS</sequence>
<evidence type="ECO:0000256" key="12">
    <source>
        <dbReference type="ARBA" id="ARBA00049020"/>
    </source>
</evidence>
<organism evidence="14 15">
    <name type="scientific">Myxozyma melibiosi</name>
    <dbReference type="NCBI Taxonomy" id="54550"/>
    <lineage>
        <taxon>Eukaryota</taxon>
        <taxon>Fungi</taxon>
        <taxon>Dikarya</taxon>
        <taxon>Ascomycota</taxon>
        <taxon>Saccharomycotina</taxon>
        <taxon>Lipomycetes</taxon>
        <taxon>Lipomycetales</taxon>
        <taxon>Lipomycetaceae</taxon>
        <taxon>Myxozyma</taxon>
    </lineage>
</organism>
<evidence type="ECO:0000259" key="13">
    <source>
        <dbReference type="Pfam" id="PF01872"/>
    </source>
</evidence>
<keyword evidence="15" id="KW-1185">Reference proteome</keyword>
<keyword evidence="8" id="KW-0560">Oxidoreductase</keyword>
<protein>
    <recommendedName>
        <fullName evidence="5">2,5-diamino-6-ribosylamino-4(3H)-pyrimidinone 5'-phosphate reductase</fullName>
        <ecNumber evidence="4">1.1.1.302</ecNumber>
    </recommendedName>
    <alternativeName>
        <fullName evidence="10">2,5-diamino-6-(5-phospho-D-ribosylamino)pyrimidin-4(3H)-one reductase</fullName>
    </alternativeName>
    <alternativeName>
        <fullName evidence="9">2,5-diamino-6-ribitylamino-4(3H)-pyrimidinone 5'-phosphate synthase</fullName>
    </alternativeName>
</protein>
<evidence type="ECO:0000256" key="11">
    <source>
        <dbReference type="ARBA" id="ARBA00047550"/>
    </source>
</evidence>
<dbReference type="PANTHER" id="PTHR38011:SF7">
    <property type="entry name" value="2,5-DIAMINO-6-RIBOSYLAMINO-4(3H)-PYRIMIDINONE 5'-PHOSPHATE REDUCTASE"/>
    <property type="match status" value="1"/>
</dbReference>
<dbReference type="Proteomes" id="UP001498771">
    <property type="component" value="Unassembled WGS sequence"/>
</dbReference>
<gene>
    <name evidence="14" type="ORF">BZA70DRAFT_274688</name>
</gene>
<evidence type="ECO:0000256" key="10">
    <source>
        <dbReference type="ARBA" id="ARBA00031630"/>
    </source>
</evidence>
<proteinExistence type="inferred from homology"/>
<comment type="catalytic activity">
    <reaction evidence="12">
        <text>2,5-diamino-6-(1-D-ribitylamino)pyrimidin-4(3H)-one 5'-phosphate + NADP(+) = 2,5-diamino-6-(1-D-ribosylamino)pyrimidin-4(3H)-one 5'-phosphate + NADPH + H(+)</text>
        <dbReference type="Rhea" id="RHEA:27278"/>
        <dbReference type="ChEBI" id="CHEBI:15378"/>
        <dbReference type="ChEBI" id="CHEBI:57783"/>
        <dbReference type="ChEBI" id="CHEBI:58349"/>
        <dbReference type="ChEBI" id="CHEBI:58890"/>
        <dbReference type="ChEBI" id="CHEBI:59545"/>
        <dbReference type="EC" id="1.1.1.302"/>
    </reaction>
</comment>
<dbReference type="RefSeq" id="XP_064769653.1">
    <property type="nucleotide sequence ID" value="XM_064912019.1"/>
</dbReference>
<comment type="catalytic activity">
    <reaction evidence="11">
        <text>2,5-diamino-6-(1-D-ribitylamino)pyrimidin-4(3H)-one 5'-phosphate + NAD(+) = 2,5-diamino-6-(1-D-ribosylamino)pyrimidin-4(3H)-one 5'-phosphate + NADH + H(+)</text>
        <dbReference type="Rhea" id="RHEA:27274"/>
        <dbReference type="ChEBI" id="CHEBI:15378"/>
        <dbReference type="ChEBI" id="CHEBI:57540"/>
        <dbReference type="ChEBI" id="CHEBI:57945"/>
        <dbReference type="ChEBI" id="CHEBI:58890"/>
        <dbReference type="ChEBI" id="CHEBI:59545"/>
        <dbReference type="EC" id="1.1.1.302"/>
    </reaction>
</comment>
<comment type="function">
    <text evidence="1">Catalyzes an early step in riboflavin biosynthesis, the NADPH-dependent reduction of the ribose side chain of 2,5-diamino-6-ribosylamino-4(3H)-pyrimidinone 5'-phosphate, yielding 2,5-diamino-6-ribitylamino-4(3H)-pyrimidinone 5'-phosphate.</text>
</comment>
<evidence type="ECO:0000256" key="1">
    <source>
        <dbReference type="ARBA" id="ARBA00003555"/>
    </source>
</evidence>
<evidence type="ECO:0000256" key="8">
    <source>
        <dbReference type="ARBA" id="ARBA00023002"/>
    </source>
</evidence>
<evidence type="ECO:0000313" key="14">
    <source>
        <dbReference type="EMBL" id="KAK7206620.1"/>
    </source>
</evidence>
<comment type="similarity">
    <text evidence="3">Belongs to the HTP reductase family.</text>
</comment>
<evidence type="ECO:0000256" key="2">
    <source>
        <dbReference type="ARBA" id="ARBA00005104"/>
    </source>
</evidence>
<dbReference type="EC" id="1.1.1.302" evidence="4"/>
<reference evidence="14 15" key="1">
    <citation type="submission" date="2024-03" db="EMBL/GenBank/DDBJ databases">
        <title>Genome-scale model development and genomic sequencing of the oleaginous clade Lipomyces.</title>
        <authorList>
            <consortium name="Lawrence Berkeley National Laboratory"/>
            <person name="Czajka J.J."/>
            <person name="Han Y."/>
            <person name="Kim J."/>
            <person name="Mondo S.J."/>
            <person name="Hofstad B.A."/>
            <person name="Robles A."/>
            <person name="Haridas S."/>
            <person name="Riley R."/>
            <person name="LaButti K."/>
            <person name="Pangilinan J."/>
            <person name="Andreopoulos W."/>
            <person name="Lipzen A."/>
            <person name="Yan J."/>
            <person name="Wang M."/>
            <person name="Ng V."/>
            <person name="Grigoriev I.V."/>
            <person name="Spatafora J.W."/>
            <person name="Magnuson J.K."/>
            <person name="Baker S.E."/>
            <person name="Pomraning K.R."/>
        </authorList>
    </citation>
    <scope>NUCLEOTIDE SEQUENCE [LARGE SCALE GENOMIC DNA]</scope>
    <source>
        <strain evidence="14 15">Phaff 52-87</strain>
    </source>
</reference>
<evidence type="ECO:0000256" key="7">
    <source>
        <dbReference type="ARBA" id="ARBA00022857"/>
    </source>
</evidence>
<evidence type="ECO:0000256" key="3">
    <source>
        <dbReference type="ARBA" id="ARBA00009723"/>
    </source>
</evidence>
<dbReference type="GeneID" id="90037531"/>
<dbReference type="Gene3D" id="3.40.430.10">
    <property type="entry name" value="Dihydrofolate Reductase, subunit A"/>
    <property type="match status" value="1"/>
</dbReference>
<dbReference type="InterPro" id="IPR024072">
    <property type="entry name" value="DHFR-like_dom_sf"/>
</dbReference>
<feature type="domain" description="Bacterial bifunctional deaminase-reductase C-terminal" evidence="13">
    <location>
        <begin position="28"/>
        <end position="263"/>
    </location>
</feature>
<accession>A0ABR1F9X2</accession>
<dbReference type="SUPFAM" id="SSF53597">
    <property type="entry name" value="Dihydrofolate reductase-like"/>
    <property type="match status" value="1"/>
</dbReference>
<comment type="caution">
    <text evidence="14">The sequence shown here is derived from an EMBL/GenBank/DDBJ whole genome shotgun (WGS) entry which is preliminary data.</text>
</comment>
<name>A0ABR1F9X2_9ASCO</name>
<evidence type="ECO:0000256" key="4">
    <source>
        <dbReference type="ARBA" id="ARBA00012851"/>
    </source>
</evidence>
<evidence type="ECO:0000256" key="6">
    <source>
        <dbReference type="ARBA" id="ARBA00022619"/>
    </source>
</evidence>
<evidence type="ECO:0000313" key="15">
    <source>
        <dbReference type="Proteomes" id="UP001498771"/>
    </source>
</evidence>
<comment type="pathway">
    <text evidence="2">Cofactor biosynthesis; riboflavin biosynthesis.</text>
</comment>
<dbReference type="Pfam" id="PF01872">
    <property type="entry name" value="RibD_C"/>
    <property type="match status" value="1"/>
</dbReference>
<keyword evidence="6" id="KW-0686">Riboflavin biosynthesis</keyword>